<dbReference type="InterPro" id="IPR036249">
    <property type="entry name" value="Thioredoxin-like_sf"/>
</dbReference>
<gene>
    <name evidence="3" type="ORF">GNP93_12060</name>
</gene>
<reference evidence="3 4" key="1">
    <citation type="submission" date="2019-11" db="EMBL/GenBank/DDBJ databases">
        <title>Draft genome sequences of five Paenibacillus species of dairy origin.</title>
        <authorList>
            <person name="Olajide A.M."/>
            <person name="Chen S."/>
            <person name="Lapointe G."/>
        </authorList>
    </citation>
    <scope>NUCLEOTIDE SEQUENCE [LARGE SCALE GENOMIC DNA]</scope>
    <source>
        <strain evidence="3 4">2CS3</strain>
    </source>
</reference>
<organism evidence="3 4">
    <name type="scientific">Paenibacillus validus</name>
    <dbReference type="NCBI Taxonomy" id="44253"/>
    <lineage>
        <taxon>Bacteria</taxon>
        <taxon>Bacillati</taxon>
        <taxon>Bacillota</taxon>
        <taxon>Bacilli</taxon>
        <taxon>Bacillales</taxon>
        <taxon>Paenibacillaceae</taxon>
        <taxon>Paenibacillus</taxon>
    </lineage>
</organism>
<keyword evidence="4" id="KW-1185">Reference proteome</keyword>
<protein>
    <submittedName>
        <fullName evidence="3">Redoxin domain-containing protein</fullName>
    </submittedName>
</protein>
<dbReference type="Proteomes" id="UP000450917">
    <property type="component" value="Unassembled WGS sequence"/>
</dbReference>
<dbReference type="PROSITE" id="PS00194">
    <property type="entry name" value="THIOREDOXIN_1"/>
    <property type="match status" value="1"/>
</dbReference>
<evidence type="ECO:0000313" key="3">
    <source>
        <dbReference type="EMBL" id="MUG71404.1"/>
    </source>
</evidence>
<feature type="domain" description="Thioredoxin" evidence="2">
    <location>
        <begin position="41"/>
        <end position="179"/>
    </location>
</feature>
<sequence length="184" mass="20242">MKKTIALAVAALVLAVTTGWQWQRMDRQTKVAAAAAAKPSVAVDLPVPHHVIKGLDGKEYVIGGTRDKPLLINFWASWCGPCHEEVPALKHVYKRYKDHFDLYAVNVTKGDSIKDVNAFVQGHDLPFPVLLDTSGEAANDFRILFVPTSFLVDKHGRLVEIVHVLAPDELEAKIKKLIDASPAS</sequence>
<dbReference type="InterPro" id="IPR017937">
    <property type="entry name" value="Thioredoxin_CS"/>
</dbReference>
<dbReference type="SUPFAM" id="SSF52833">
    <property type="entry name" value="Thioredoxin-like"/>
    <property type="match status" value="1"/>
</dbReference>
<dbReference type="Pfam" id="PF00578">
    <property type="entry name" value="AhpC-TSA"/>
    <property type="match status" value="1"/>
</dbReference>
<dbReference type="InterPro" id="IPR013766">
    <property type="entry name" value="Thioredoxin_domain"/>
</dbReference>
<accession>A0A7X2ZAM7</accession>
<dbReference type="InterPro" id="IPR000866">
    <property type="entry name" value="AhpC/TSA"/>
</dbReference>
<dbReference type="PANTHER" id="PTHR42852:SF1">
    <property type="entry name" value="THIOREDOXIN-LIKE PROTEIN YNEN"/>
    <property type="match status" value="1"/>
</dbReference>
<name>A0A7X2ZAM7_9BACL</name>
<comment type="caution">
    <text evidence="3">The sequence shown here is derived from an EMBL/GenBank/DDBJ whole genome shotgun (WGS) entry which is preliminary data.</text>
</comment>
<dbReference type="EMBL" id="WNZX01000009">
    <property type="protein sequence ID" value="MUG71404.1"/>
    <property type="molecule type" value="Genomic_DNA"/>
</dbReference>
<dbReference type="PANTHER" id="PTHR42852">
    <property type="entry name" value="THIOL:DISULFIDE INTERCHANGE PROTEIN DSBE"/>
    <property type="match status" value="1"/>
</dbReference>
<dbReference type="InterPro" id="IPR050553">
    <property type="entry name" value="Thioredoxin_ResA/DsbE_sf"/>
</dbReference>
<dbReference type="GO" id="GO:0016491">
    <property type="term" value="F:oxidoreductase activity"/>
    <property type="evidence" value="ECO:0007669"/>
    <property type="project" value="InterPro"/>
</dbReference>
<dbReference type="GO" id="GO:0016209">
    <property type="term" value="F:antioxidant activity"/>
    <property type="evidence" value="ECO:0007669"/>
    <property type="project" value="InterPro"/>
</dbReference>
<dbReference type="CDD" id="cd02966">
    <property type="entry name" value="TlpA_like_family"/>
    <property type="match status" value="1"/>
</dbReference>
<evidence type="ECO:0000313" key="4">
    <source>
        <dbReference type="Proteomes" id="UP000450917"/>
    </source>
</evidence>
<keyword evidence="1" id="KW-1015">Disulfide bond</keyword>
<dbReference type="Gene3D" id="3.40.30.10">
    <property type="entry name" value="Glutaredoxin"/>
    <property type="match status" value="1"/>
</dbReference>
<evidence type="ECO:0000259" key="2">
    <source>
        <dbReference type="PROSITE" id="PS51352"/>
    </source>
</evidence>
<dbReference type="PROSITE" id="PS51352">
    <property type="entry name" value="THIOREDOXIN_2"/>
    <property type="match status" value="1"/>
</dbReference>
<dbReference type="AlphaFoldDB" id="A0A7X2ZAM7"/>
<evidence type="ECO:0000256" key="1">
    <source>
        <dbReference type="ARBA" id="ARBA00023157"/>
    </source>
</evidence>
<dbReference type="RefSeq" id="WP_155614743.1">
    <property type="nucleotide sequence ID" value="NZ_WNZX01000009.1"/>
</dbReference>
<proteinExistence type="predicted"/>